<accession>A0A7C8Z788</accession>
<proteinExistence type="predicted"/>
<reference evidence="1" key="2">
    <citation type="submission" date="2020-07" db="EMBL/GenBank/DDBJ databases">
        <authorList>
            <person name="Vera ALvarez R."/>
            <person name="Arias-Moreno D.M."/>
            <person name="Jimenez-Jacinto V."/>
            <person name="Jimenez-Bremont J.F."/>
            <person name="Swaminathan K."/>
            <person name="Moose S.P."/>
            <person name="Guerrero-Gonzalez M.L."/>
            <person name="Marino-Ramirez L."/>
            <person name="Landsman D."/>
            <person name="Rodriguez-Kessler M."/>
            <person name="Delgado-Sanchez P."/>
        </authorList>
    </citation>
    <scope>NUCLEOTIDE SEQUENCE</scope>
    <source>
        <tissue evidence="1">Cladode</tissue>
    </source>
</reference>
<sequence>MPNLFHCLCFPKKIKLVCDLFLHFLVHRIQIKVDICPLHIKSKSLHIPNICHHQLQNSRMLHLNNNIALATFQPCSVNLSNGSGTKRNFLKCVKHFTDVPPQLLLYHMSNHLIRSRGSLITKCHEPSHPRSRS</sequence>
<organism evidence="1">
    <name type="scientific">Opuntia streptacantha</name>
    <name type="common">Prickly pear cactus</name>
    <name type="synonym">Opuntia cardona</name>
    <dbReference type="NCBI Taxonomy" id="393608"/>
    <lineage>
        <taxon>Eukaryota</taxon>
        <taxon>Viridiplantae</taxon>
        <taxon>Streptophyta</taxon>
        <taxon>Embryophyta</taxon>
        <taxon>Tracheophyta</taxon>
        <taxon>Spermatophyta</taxon>
        <taxon>Magnoliopsida</taxon>
        <taxon>eudicotyledons</taxon>
        <taxon>Gunneridae</taxon>
        <taxon>Pentapetalae</taxon>
        <taxon>Caryophyllales</taxon>
        <taxon>Cactineae</taxon>
        <taxon>Cactaceae</taxon>
        <taxon>Opuntioideae</taxon>
        <taxon>Opuntia</taxon>
    </lineage>
</organism>
<dbReference type="EMBL" id="GISG01093469">
    <property type="protein sequence ID" value="MBA4635095.1"/>
    <property type="molecule type" value="Transcribed_RNA"/>
</dbReference>
<protein>
    <submittedName>
        <fullName evidence="1">Uncharacterized protein</fullName>
    </submittedName>
</protein>
<reference evidence="1" key="1">
    <citation type="journal article" date="2013" name="J. Plant Res.">
        <title>Effect of fungi and light on seed germination of three Opuntia species from semiarid lands of central Mexico.</title>
        <authorList>
            <person name="Delgado-Sanchez P."/>
            <person name="Jimenez-Bremont J.F."/>
            <person name="Guerrero-Gonzalez Mde L."/>
            <person name="Flores J."/>
        </authorList>
    </citation>
    <scope>NUCLEOTIDE SEQUENCE</scope>
    <source>
        <tissue evidence="1">Cladode</tissue>
    </source>
</reference>
<name>A0A7C8Z788_OPUST</name>
<evidence type="ECO:0000313" key="1">
    <source>
        <dbReference type="EMBL" id="MBA4635095.1"/>
    </source>
</evidence>
<dbReference type="AlphaFoldDB" id="A0A7C8Z788"/>